<sequence length="564" mass="64158">MNVDVLADNPPIWTYFAFAVGTFVLVMATVYLWKRRELCENFLIGSFLRNSNYRKLVVDDEELQLNSTPTPTRDTFEMAKQALYSSIEAGNEATFRTIIRKNKSLVNEPLGCSNSSLVRNADLQYGPSPLMLAAYYGRINIVRCLIELGANIDAVDRIERTANSYALFSRRLDVSILRVLNRKSSTSSGLSQYAPLLPMFLQMCQWDQDSSAKSTPEDVITFILSHPCFKGRITYQACKELDEHKSKVYCSLIDAFKSCYSLEIAASLLRIVALLATSKTHRYFESSISDGVRDKDLDIIRSFGINLCQSPVCEDLLQSMGCLDQDSSLKWYKELEALWDDILGKLGQRMKEHCQWKHIVLDGALRRLNKRVLHSGDPLECPTEDPLTPTGALDLVQTTMHVWNVGLSCYDEVFDAPRYSMPLIFALLEDFYDAPSYRGFNEWWAAAGSERTEAALALFDLFLDIGGTRSLELRLEMRSDSQRPRPWHSQYESGKTGKTPLIYAACHGLHQHALILLERGADINRGLSLQERLGLRWTGPARGRLMLLRIWRTYWLEGIVGHRR</sequence>
<dbReference type="PROSITE" id="PS50297">
    <property type="entry name" value="ANK_REP_REGION"/>
    <property type="match status" value="2"/>
</dbReference>
<name>A0A3N4ITY6_ASCIM</name>
<feature type="repeat" description="ANK" evidence="3">
    <location>
        <begin position="125"/>
        <end position="157"/>
    </location>
</feature>
<keyword evidence="4" id="KW-0812">Transmembrane</keyword>
<protein>
    <recommendedName>
        <fullName evidence="7">Ankyrin</fullName>
    </recommendedName>
</protein>
<evidence type="ECO:0008006" key="7">
    <source>
        <dbReference type="Google" id="ProtNLM"/>
    </source>
</evidence>
<dbReference type="Gene3D" id="1.25.40.20">
    <property type="entry name" value="Ankyrin repeat-containing domain"/>
    <property type="match status" value="1"/>
</dbReference>
<gene>
    <name evidence="5" type="ORF">BJ508DRAFT_63348</name>
</gene>
<keyword evidence="4" id="KW-1133">Transmembrane helix</keyword>
<dbReference type="AlphaFoldDB" id="A0A3N4ITY6"/>
<dbReference type="InterPro" id="IPR002110">
    <property type="entry name" value="Ankyrin_rpt"/>
</dbReference>
<keyword evidence="6" id="KW-1185">Reference proteome</keyword>
<accession>A0A3N4ITY6</accession>
<dbReference type="SMART" id="SM00248">
    <property type="entry name" value="ANK"/>
    <property type="match status" value="3"/>
</dbReference>
<keyword evidence="2 3" id="KW-0040">ANK repeat</keyword>
<dbReference type="Proteomes" id="UP000275078">
    <property type="component" value="Unassembled WGS sequence"/>
</dbReference>
<dbReference type="InterPro" id="IPR051637">
    <property type="entry name" value="Ank_repeat_dom-contain_49"/>
</dbReference>
<evidence type="ECO:0000256" key="1">
    <source>
        <dbReference type="ARBA" id="ARBA00022737"/>
    </source>
</evidence>
<feature type="repeat" description="ANK" evidence="3">
    <location>
        <begin position="496"/>
        <end position="524"/>
    </location>
</feature>
<evidence type="ECO:0000313" key="5">
    <source>
        <dbReference type="EMBL" id="RPA87670.1"/>
    </source>
</evidence>
<reference evidence="5 6" key="1">
    <citation type="journal article" date="2018" name="Nat. Ecol. Evol.">
        <title>Pezizomycetes genomes reveal the molecular basis of ectomycorrhizal truffle lifestyle.</title>
        <authorList>
            <person name="Murat C."/>
            <person name="Payen T."/>
            <person name="Noel B."/>
            <person name="Kuo A."/>
            <person name="Morin E."/>
            <person name="Chen J."/>
            <person name="Kohler A."/>
            <person name="Krizsan K."/>
            <person name="Balestrini R."/>
            <person name="Da Silva C."/>
            <person name="Montanini B."/>
            <person name="Hainaut M."/>
            <person name="Levati E."/>
            <person name="Barry K.W."/>
            <person name="Belfiori B."/>
            <person name="Cichocki N."/>
            <person name="Clum A."/>
            <person name="Dockter R.B."/>
            <person name="Fauchery L."/>
            <person name="Guy J."/>
            <person name="Iotti M."/>
            <person name="Le Tacon F."/>
            <person name="Lindquist E.A."/>
            <person name="Lipzen A."/>
            <person name="Malagnac F."/>
            <person name="Mello A."/>
            <person name="Molinier V."/>
            <person name="Miyauchi S."/>
            <person name="Poulain J."/>
            <person name="Riccioni C."/>
            <person name="Rubini A."/>
            <person name="Sitrit Y."/>
            <person name="Splivallo R."/>
            <person name="Traeger S."/>
            <person name="Wang M."/>
            <person name="Zifcakova L."/>
            <person name="Wipf D."/>
            <person name="Zambonelli A."/>
            <person name="Paolocci F."/>
            <person name="Nowrousian M."/>
            <person name="Ottonello S."/>
            <person name="Baldrian P."/>
            <person name="Spatafora J.W."/>
            <person name="Henrissat B."/>
            <person name="Nagy L.G."/>
            <person name="Aury J.M."/>
            <person name="Wincker P."/>
            <person name="Grigoriev I.V."/>
            <person name="Bonfante P."/>
            <person name="Martin F.M."/>
        </authorList>
    </citation>
    <scope>NUCLEOTIDE SEQUENCE [LARGE SCALE GENOMIC DNA]</scope>
    <source>
        <strain evidence="5 6">RN42</strain>
    </source>
</reference>
<evidence type="ECO:0000256" key="3">
    <source>
        <dbReference type="PROSITE-ProRule" id="PRU00023"/>
    </source>
</evidence>
<dbReference type="PROSITE" id="PS50088">
    <property type="entry name" value="ANK_REPEAT"/>
    <property type="match status" value="2"/>
</dbReference>
<dbReference type="EMBL" id="ML119646">
    <property type="protein sequence ID" value="RPA87670.1"/>
    <property type="molecule type" value="Genomic_DNA"/>
</dbReference>
<dbReference type="Pfam" id="PF00023">
    <property type="entry name" value="Ank"/>
    <property type="match status" value="2"/>
</dbReference>
<dbReference type="PANTHER" id="PTHR24180">
    <property type="entry name" value="CYCLIN-DEPENDENT KINASE INHIBITOR 2C-RELATED"/>
    <property type="match status" value="1"/>
</dbReference>
<evidence type="ECO:0000313" key="6">
    <source>
        <dbReference type="Proteomes" id="UP000275078"/>
    </source>
</evidence>
<dbReference type="InterPro" id="IPR036770">
    <property type="entry name" value="Ankyrin_rpt-contain_sf"/>
</dbReference>
<organism evidence="5 6">
    <name type="scientific">Ascobolus immersus RN42</name>
    <dbReference type="NCBI Taxonomy" id="1160509"/>
    <lineage>
        <taxon>Eukaryota</taxon>
        <taxon>Fungi</taxon>
        <taxon>Dikarya</taxon>
        <taxon>Ascomycota</taxon>
        <taxon>Pezizomycotina</taxon>
        <taxon>Pezizomycetes</taxon>
        <taxon>Pezizales</taxon>
        <taxon>Ascobolaceae</taxon>
        <taxon>Ascobolus</taxon>
    </lineage>
</organism>
<proteinExistence type="predicted"/>
<feature type="transmembrane region" description="Helical" evidence="4">
    <location>
        <begin position="12"/>
        <end position="33"/>
    </location>
</feature>
<keyword evidence="1" id="KW-0677">Repeat</keyword>
<dbReference type="PANTHER" id="PTHR24180:SF45">
    <property type="entry name" value="POLY [ADP-RIBOSE] POLYMERASE TANKYRASE"/>
    <property type="match status" value="1"/>
</dbReference>
<evidence type="ECO:0000256" key="4">
    <source>
        <dbReference type="SAM" id="Phobius"/>
    </source>
</evidence>
<keyword evidence="4" id="KW-0472">Membrane</keyword>
<evidence type="ECO:0000256" key="2">
    <source>
        <dbReference type="ARBA" id="ARBA00023043"/>
    </source>
</evidence>
<dbReference type="OrthoDB" id="366390at2759"/>
<dbReference type="SUPFAM" id="SSF48403">
    <property type="entry name" value="Ankyrin repeat"/>
    <property type="match status" value="1"/>
</dbReference>